<sequence>MPDDRQQEFVDDLLDLLTSRANRTRHQTRVVGPNGYRITDEIIDETAIGNHNYPDNLIARNKFIADCGHLAEFIGGRCHYCDALICRDCIYLCSNCRLAICPPHSVTANFDNQSRIYCRSCAEEITRSLKLRACGNAILSFFICNKQNT</sequence>
<dbReference type="AlphaFoldDB" id="A0A0G0V5X2"/>
<reference evidence="1 2" key="1">
    <citation type="journal article" date="2015" name="Nature">
        <title>rRNA introns, odd ribosomes, and small enigmatic genomes across a large radiation of phyla.</title>
        <authorList>
            <person name="Brown C.T."/>
            <person name="Hug L.A."/>
            <person name="Thomas B.C."/>
            <person name="Sharon I."/>
            <person name="Castelle C.J."/>
            <person name="Singh A."/>
            <person name="Wilkins M.J."/>
            <person name="Williams K.H."/>
            <person name="Banfield J.F."/>
        </authorList>
    </citation>
    <scope>NUCLEOTIDE SEQUENCE [LARGE SCALE GENOMIC DNA]</scope>
</reference>
<organism evidence="1 2">
    <name type="scientific">Candidatus Uhrbacteria bacterium GW2011_GWF2_41_16</name>
    <dbReference type="NCBI Taxonomy" id="1618997"/>
    <lineage>
        <taxon>Bacteria</taxon>
        <taxon>Candidatus Uhriibacteriota</taxon>
    </lineage>
</organism>
<dbReference type="EMBL" id="LCAU01000032">
    <property type="protein sequence ID" value="KKR96378.1"/>
    <property type="molecule type" value="Genomic_DNA"/>
</dbReference>
<name>A0A0G0V5X2_9BACT</name>
<proteinExistence type="predicted"/>
<evidence type="ECO:0000313" key="2">
    <source>
        <dbReference type="Proteomes" id="UP000034746"/>
    </source>
</evidence>
<accession>A0A0G0V5X2</accession>
<dbReference type="Proteomes" id="UP000034746">
    <property type="component" value="Unassembled WGS sequence"/>
</dbReference>
<gene>
    <name evidence="1" type="ORF">UU48_C0032G0002</name>
</gene>
<protein>
    <submittedName>
        <fullName evidence="1">Uncharacterized protein</fullName>
    </submittedName>
</protein>
<evidence type="ECO:0000313" key="1">
    <source>
        <dbReference type="EMBL" id="KKR96378.1"/>
    </source>
</evidence>
<comment type="caution">
    <text evidence="1">The sequence shown here is derived from an EMBL/GenBank/DDBJ whole genome shotgun (WGS) entry which is preliminary data.</text>
</comment>